<dbReference type="InterPro" id="IPR036291">
    <property type="entry name" value="NAD(P)-bd_dom_sf"/>
</dbReference>
<evidence type="ECO:0000256" key="1">
    <source>
        <dbReference type="ARBA" id="ARBA00006484"/>
    </source>
</evidence>
<accession>A0A2G5BBK9</accession>
<evidence type="ECO:0000313" key="6">
    <source>
        <dbReference type="EMBL" id="PIA16404.1"/>
    </source>
</evidence>
<dbReference type="PRINTS" id="PR00080">
    <property type="entry name" value="SDRFAMILY"/>
</dbReference>
<keyword evidence="7" id="KW-1185">Reference proteome</keyword>
<dbReference type="PANTHER" id="PTHR44229">
    <property type="entry name" value="15-HYDROXYPROSTAGLANDIN DEHYDROGENASE [NAD(+)]"/>
    <property type="match status" value="1"/>
</dbReference>
<dbReference type="Pfam" id="PF00106">
    <property type="entry name" value="adh_short"/>
    <property type="match status" value="1"/>
</dbReference>
<evidence type="ECO:0000256" key="4">
    <source>
        <dbReference type="SAM" id="MobiDB-lite"/>
    </source>
</evidence>
<dbReference type="EMBL" id="KZ303500">
    <property type="protein sequence ID" value="PIA16404.1"/>
    <property type="molecule type" value="Genomic_DNA"/>
</dbReference>
<dbReference type="STRING" id="763665.A0A2G5BBK9"/>
<keyword evidence="2" id="KW-0560">Oxidoreductase</keyword>
<evidence type="ECO:0000313" key="7">
    <source>
        <dbReference type="Proteomes" id="UP000242474"/>
    </source>
</evidence>
<proteinExistence type="inferred from homology"/>
<keyword evidence="5" id="KW-1133">Transmembrane helix</keyword>
<feature type="transmembrane region" description="Helical" evidence="5">
    <location>
        <begin position="260"/>
        <end position="286"/>
    </location>
</feature>
<gene>
    <name evidence="6" type="ORF">COEREDRAFT_87103</name>
</gene>
<protein>
    <submittedName>
        <fullName evidence="6">NAD(P)-binding protein</fullName>
    </submittedName>
</protein>
<dbReference type="Proteomes" id="UP000242474">
    <property type="component" value="Unassembled WGS sequence"/>
</dbReference>
<dbReference type="OrthoDB" id="5840532at2759"/>
<organism evidence="6 7">
    <name type="scientific">Coemansia reversa (strain ATCC 12441 / NRRL 1564)</name>
    <dbReference type="NCBI Taxonomy" id="763665"/>
    <lineage>
        <taxon>Eukaryota</taxon>
        <taxon>Fungi</taxon>
        <taxon>Fungi incertae sedis</taxon>
        <taxon>Zoopagomycota</taxon>
        <taxon>Kickxellomycotina</taxon>
        <taxon>Kickxellomycetes</taxon>
        <taxon>Kickxellales</taxon>
        <taxon>Kickxellaceae</taxon>
        <taxon>Coemansia</taxon>
    </lineage>
</organism>
<reference evidence="6 7" key="1">
    <citation type="journal article" date="2015" name="Genome Biol. Evol.">
        <title>Phylogenomic analyses indicate that early fungi evolved digesting cell walls of algal ancestors of land plants.</title>
        <authorList>
            <person name="Chang Y."/>
            <person name="Wang S."/>
            <person name="Sekimoto S."/>
            <person name="Aerts A.L."/>
            <person name="Choi C."/>
            <person name="Clum A."/>
            <person name="LaButti K.M."/>
            <person name="Lindquist E.A."/>
            <person name="Yee Ngan C."/>
            <person name="Ohm R.A."/>
            <person name="Salamov A.A."/>
            <person name="Grigoriev I.V."/>
            <person name="Spatafora J.W."/>
            <person name="Berbee M.L."/>
        </authorList>
    </citation>
    <scope>NUCLEOTIDE SEQUENCE [LARGE SCALE GENOMIC DNA]</scope>
    <source>
        <strain evidence="6 7">NRRL 1564</strain>
    </source>
</reference>
<dbReference type="Gene3D" id="3.40.50.720">
    <property type="entry name" value="NAD(P)-binding Rossmann-like Domain"/>
    <property type="match status" value="1"/>
</dbReference>
<dbReference type="PRINTS" id="PR00081">
    <property type="entry name" value="GDHRDH"/>
</dbReference>
<name>A0A2G5BBK9_COERN</name>
<dbReference type="SUPFAM" id="SSF51735">
    <property type="entry name" value="NAD(P)-binding Rossmann-fold domains"/>
    <property type="match status" value="1"/>
</dbReference>
<dbReference type="GO" id="GO:0016616">
    <property type="term" value="F:oxidoreductase activity, acting on the CH-OH group of donors, NAD or NADP as acceptor"/>
    <property type="evidence" value="ECO:0007669"/>
    <property type="project" value="TreeGrafter"/>
</dbReference>
<dbReference type="GO" id="GO:0005737">
    <property type="term" value="C:cytoplasm"/>
    <property type="evidence" value="ECO:0007669"/>
    <property type="project" value="TreeGrafter"/>
</dbReference>
<sequence length="344" mass="37291">MHIKELMGRGATYTVDDKVVVVTGALTAVGQQLVRRLVELGARVALVDSAADGSGERLSNEINGATQHESSIYIRTDLRRLEDIRLMVEVTVLTFGRMDVLVNNAEHYAAELAGSEDAQQICDSIDINLRAPVAATWVFARYLSQSGNEGVAVNVAAMAGLVPGRGREVYGAANAGLIHFTEASRALAPQLRVCALAPYYVDTPVGMSGQQRMLPGQRLGSLLTLSSDQVVASVVRCIEDTTLAGRTIVLAGDSTYSYSWSYLLSHIHMVLIMIWSMLVLVIQRLFGRRVAQWLRRLNTRVAEEIEARPSGMTHSVVVDNGEQKPACSDHKARSGAADGSKKEV</sequence>
<comment type="similarity">
    <text evidence="1 3">Belongs to the short-chain dehydrogenases/reductases (SDR) family.</text>
</comment>
<dbReference type="PANTHER" id="PTHR44229:SF4">
    <property type="entry name" value="15-HYDROXYPROSTAGLANDIN DEHYDROGENASE [NAD(+)]"/>
    <property type="match status" value="1"/>
</dbReference>
<evidence type="ECO:0000256" key="3">
    <source>
        <dbReference type="RuleBase" id="RU000363"/>
    </source>
</evidence>
<keyword evidence="5" id="KW-0472">Membrane</keyword>
<keyword evidence="5" id="KW-0812">Transmembrane</keyword>
<dbReference type="InterPro" id="IPR002347">
    <property type="entry name" value="SDR_fam"/>
</dbReference>
<evidence type="ECO:0000256" key="5">
    <source>
        <dbReference type="SAM" id="Phobius"/>
    </source>
</evidence>
<feature type="region of interest" description="Disordered" evidence="4">
    <location>
        <begin position="313"/>
        <end position="344"/>
    </location>
</feature>
<evidence type="ECO:0000256" key="2">
    <source>
        <dbReference type="ARBA" id="ARBA00023002"/>
    </source>
</evidence>
<dbReference type="AlphaFoldDB" id="A0A2G5BBK9"/>